<dbReference type="FunFam" id="2.40.30.170:FF:000010">
    <property type="entry name" value="Efflux RND transporter periplasmic adaptor subunit"/>
    <property type="match status" value="1"/>
</dbReference>
<proteinExistence type="inferred from homology"/>
<evidence type="ECO:0000313" key="8">
    <source>
        <dbReference type="Proteomes" id="UP000676246"/>
    </source>
</evidence>
<name>A0A940YBJ9_9BURK</name>
<dbReference type="Gene3D" id="2.40.30.170">
    <property type="match status" value="1"/>
</dbReference>
<dbReference type="PANTHER" id="PTHR32347:SF14">
    <property type="entry name" value="EFFLUX SYSTEM COMPONENT YKNX-RELATED"/>
    <property type="match status" value="1"/>
</dbReference>
<feature type="domain" description="CusB-like beta-barrel" evidence="5">
    <location>
        <begin position="247"/>
        <end position="322"/>
    </location>
</feature>
<sequence>MPDSPDTLPDWLQGDRRPLWRRPGPWLALAGLAAAAALGLWWRADRQAAQAPHYLTEAVTRGNVALTVSANGTLQPTRSVSIGSELSGTVAEVLVDVNDRVRKGQVLVRLDTAKLSDQVGKSRAALQAAQAALAQSRASAALAKASLARLEEVQRLSGGQLPAATELDNARATLDKARADEVSAAAGVTQAQATLRTDETNLAKASIRSPIDGVVLTRAVEPGNAVAASLQAVTLFTLAPDLSKLLLSVNVDEADVGQVRVGQTAQFTVSAWAGRRYPATITRVAYGSTITDNVVTYTTQLQVDNPDLSLRPGMTATATIAATERTGVLLVPNTALGFQPAAAGAAPAAPSGGGSIVAQLMPRPPGMNQRKPGSGAPGARAGQPRQVWVLQDGTPVPLPVTVGLSNGRVTEVSGEGLKEGLEVITQQRSTPAK</sequence>
<dbReference type="InterPro" id="IPR006143">
    <property type="entry name" value="RND_pump_MFP"/>
</dbReference>
<feature type="domain" description="CzcB-like barrel-sandwich hybrid" evidence="6">
    <location>
        <begin position="80"/>
        <end position="234"/>
    </location>
</feature>
<evidence type="ECO:0000313" key="7">
    <source>
        <dbReference type="EMBL" id="MBQ0932151.1"/>
    </source>
</evidence>
<dbReference type="EMBL" id="JAGQDD010000014">
    <property type="protein sequence ID" value="MBQ0932151.1"/>
    <property type="molecule type" value="Genomic_DNA"/>
</dbReference>
<comment type="similarity">
    <text evidence="2">Belongs to the membrane fusion protein (MFP) (TC 8.A.1) family.</text>
</comment>
<dbReference type="PANTHER" id="PTHR32347">
    <property type="entry name" value="EFFLUX SYSTEM COMPONENT YKNX-RELATED"/>
    <property type="match status" value="1"/>
</dbReference>
<dbReference type="SUPFAM" id="SSF111369">
    <property type="entry name" value="HlyD-like secretion proteins"/>
    <property type="match status" value="1"/>
</dbReference>
<keyword evidence="8" id="KW-1185">Reference proteome</keyword>
<feature type="region of interest" description="Disordered" evidence="4">
    <location>
        <begin position="362"/>
        <end position="382"/>
    </location>
</feature>
<evidence type="ECO:0000256" key="2">
    <source>
        <dbReference type="ARBA" id="ARBA00009477"/>
    </source>
</evidence>
<reference evidence="7 8" key="1">
    <citation type="submission" date="2021-04" db="EMBL/GenBank/DDBJ databases">
        <title>The genome sequence of Ideonella sp. 3Y2.</title>
        <authorList>
            <person name="Liu Y."/>
        </authorList>
    </citation>
    <scope>NUCLEOTIDE SEQUENCE [LARGE SCALE GENOMIC DNA]</scope>
    <source>
        <strain evidence="7 8">3Y2</strain>
    </source>
</reference>
<keyword evidence="3" id="KW-0175">Coiled coil</keyword>
<evidence type="ECO:0000256" key="3">
    <source>
        <dbReference type="ARBA" id="ARBA00023054"/>
    </source>
</evidence>
<gene>
    <name evidence="7" type="ORF">KAK03_16850</name>
</gene>
<dbReference type="Gene3D" id="2.40.50.100">
    <property type="match status" value="1"/>
</dbReference>
<comment type="caution">
    <text evidence="7">The sequence shown here is derived from an EMBL/GenBank/DDBJ whole genome shotgun (WGS) entry which is preliminary data.</text>
</comment>
<organism evidence="7 8">
    <name type="scientific">Ideonella alba</name>
    <dbReference type="NCBI Taxonomy" id="2824118"/>
    <lineage>
        <taxon>Bacteria</taxon>
        <taxon>Pseudomonadati</taxon>
        <taxon>Pseudomonadota</taxon>
        <taxon>Betaproteobacteria</taxon>
        <taxon>Burkholderiales</taxon>
        <taxon>Sphaerotilaceae</taxon>
        <taxon>Ideonella</taxon>
    </lineage>
</organism>
<dbReference type="Gene3D" id="1.10.287.470">
    <property type="entry name" value="Helix hairpin bin"/>
    <property type="match status" value="1"/>
</dbReference>
<evidence type="ECO:0000259" key="6">
    <source>
        <dbReference type="Pfam" id="PF25973"/>
    </source>
</evidence>
<dbReference type="Pfam" id="PF25954">
    <property type="entry name" value="Beta-barrel_RND_2"/>
    <property type="match status" value="1"/>
</dbReference>
<dbReference type="Pfam" id="PF25973">
    <property type="entry name" value="BSH_CzcB"/>
    <property type="match status" value="1"/>
</dbReference>
<dbReference type="Proteomes" id="UP000676246">
    <property type="component" value="Unassembled WGS sequence"/>
</dbReference>
<dbReference type="GO" id="GO:0030313">
    <property type="term" value="C:cell envelope"/>
    <property type="evidence" value="ECO:0007669"/>
    <property type="project" value="UniProtKB-SubCell"/>
</dbReference>
<comment type="subcellular location">
    <subcellularLocation>
        <location evidence="1">Cell envelope</location>
    </subcellularLocation>
</comment>
<dbReference type="RefSeq" id="WP_210855488.1">
    <property type="nucleotide sequence ID" value="NZ_JAGQDD010000014.1"/>
</dbReference>
<evidence type="ECO:0000256" key="1">
    <source>
        <dbReference type="ARBA" id="ARBA00004196"/>
    </source>
</evidence>
<dbReference type="Gene3D" id="2.40.420.20">
    <property type="match status" value="1"/>
</dbReference>
<dbReference type="AlphaFoldDB" id="A0A940YBJ9"/>
<protein>
    <submittedName>
        <fullName evidence="7">Efflux RND transporter periplasmic adaptor subunit</fullName>
    </submittedName>
</protein>
<evidence type="ECO:0000256" key="4">
    <source>
        <dbReference type="SAM" id="MobiDB-lite"/>
    </source>
</evidence>
<dbReference type="InterPro" id="IPR058647">
    <property type="entry name" value="BSH_CzcB-like"/>
</dbReference>
<dbReference type="GO" id="GO:0022857">
    <property type="term" value="F:transmembrane transporter activity"/>
    <property type="evidence" value="ECO:0007669"/>
    <property type="project" value="InterPro"/>
</dbReference>
<dbReference type="NCBIfam" id="TIGR01730">
    <property type="entry name" value="RND_mfp"/>
    <property type="match status" value="1"/>
</dbReference>
<dbReference type="GO" id="GO:0016020">
    <property type="term" value="C:membrane"/>
    <property type="evidence" value="ECO:0007669"/>
    <property type="project" value="InterPro"/>
</dbReference>
<evidence type="ECO:0000259" key="5">
    <source>
        <dbReference type="Pfam" id="PF25954"/>
    </source>
</evidence>
<accession>A0A940YBJ9</accession>
<dbReference type="InterPro" id="IPR058792">
    <property type="entry name" value="Beta-barrel_RND_2"/>
</dbReference>
<dbReference type="InterPro" id="IPR050465">
    <property type="entry name" value="UPF0194_transport"/>
</dbReference>